<evidence type="ECO:0000313" key="6">
    <source>
        <dbReference type="Proteomes" id="UP000868497"/>
    </source>
</evidence>
<keyword evidence="1" id="KW-0732">Signal</keyword>
<dbReference type="EMBL" id="ABNOCX020000004">
    <property type="protein sequence ID" value="EML7082158.1"/>
    <property type="molecule type" value="Genomic_DNA"/>
</dbReference>
<dbReference type="InterPro" id="IPR008966">
    <property type="entry name" value="Adhesion_dom_sf"/>
</dbReference>
<dbReference type="EMBL" id="DACXIC010000018">
    <property type="protein sequence ID" value="HAU4357786.1"/>
    <property type="molecule type" value="Genomic_DNA"/>
</dbReference>
<dbReference type="OrthoDB" id="6495165at2"/>
<dbReference type="Pfam" id="PF00419">
    <property type="entry name" value="Fimbrial"/>
    <property type="match status" value="1"/>
</dbReference>
<dbReference type="PANTHER" id="PTHR33420:SF27">
    <property type="entry name" value="PROTEIN FIMG"/>
    <property type="match status" value="1"/>
</dbReference>
<evidence type="ECO:0000313" key="5">
    <source>
        <dbReference type="EMBL" id="HAU4357786.1"/>
    </source>
</evidence>
<evidence type="ECO:0000313" key="4">
    <source>
        <dbReference type="EMBL" id="HAT1681507.1"/>
    </source>
</evidence>
<dbReference type="Gene3D" id="2.60.40.1090">
    <property type="entry name" value="Fimbrial-type adhesion domain"/>
    <property type="match status" value="1"/>
</dbReference>
<dbReference type="Proteomes" id="UP000868497">
    <property type="component" value="Unassembled WGS sequence"/>
</dbReference>
<evidence type="ECO:0000259" key="2">
    <source>
        <dbReference type="Pfam" id="PF00419"/>
    </source>
</evidence>
<name>A0A9P0U4Q6_KLEOX</name>
<feature type="signal peptide" evidence="1">
    <location>
        <begin position="1"/>
        <end position="25"/>
    </location>
</feature>
<organism evidence="5 6">
    <name type="scientific">Klebsiella oxytoca</name>
    <dbReference type="NCBI Taxonomy" id="571"/>
    <lineage>
        <taxon>Bacteria</taxon>
        <taxon>Pseudomonadati</taxon>
        <taxon>Pseudomonadota</taxon>
        <taxon>Gammaproteobacteria</taxon>
        <taxon>Enterobacterales</taxon>
        <taxon>Enterobacteriaceae</taxon>
        <taxon>Klebsiella/Raoultella group</taxon>
        <taxon>Klebsiella</taxon>
    </lineage>
</organism>
<dbReference type="Proteomes" id="UP000856143">
    <property type="component" value="Unassembled WGS sequence"/>
</dbReference>
<comment type="caution">
    <text evidence="5">The sequence shown here is derived from an EMBL/GenBank/DDBJ whole genome shotgun (WGS) entry which is preliminary data.</text>
</comment>
<sequence length="169" mass="18003">MKIKQGLLATLVTASCGLFTPLSHAVNIDITGKVIASPCEVNGGNETLSIDLGDSIRAGDIFEPGSGSEWKTADLELVCPPSARFFNVTFTGTSDDDDPAYYKNTGTAQRVMVELTNTLSETAYKNGTTLENLEVGGVYIINLRARAVSKWNPLPGTISAQVQATITYP</sequence>
<feature type="domain" description="Fimbrial-type adhesion" evidence="2">
    <location>
        <begin position="29"/>
        <end position="168"/>
    </location>
</feature>
<dbReference type="PROSITE" id="PS51257">
    <property type="entry name" value="PROKAR_LIPOPROTEIN"/>
    <property type="match status" value="1"/>
</dbReference>
<dbReference type="GO" id="GO:0009289">
    <property type="term" value="C:pilus"/>
    <property type="evidence" value="ECO:0007669"/>
    <property type="project" value="InterPro"/>
</dbReference>
<accession>A0A9P0U4Q6</accession>
<dbReference type="RefSeq" id="WP_017146128.1">
    <property type="nucleotide sequence ID" value="NZ_ABFNOZ020000022.1"/>
</dbReference>
<dbReference type="PANTHER" id="PTHR33420">
    <property type="entry name" value="FIMBRIAL SUBUNIT ELFA-RELATED"/>
    <property type="match status" value="1"/>
</dbReference>
<dbReference type="InterPro" id="IPR050263">
    <property type="entry name" value="Bact_Fimbrial_Adh_Pro"/>
</dbReference>
<feature type="chain" id="PRO_5043269263" evidence="1">
    <location>
        <begin position="26"/>
        <end position="169"/>
    </location>
</feature>
<proteinExistence type="predicted"/>
<dbReference type="InterPro" id="IPR036937">
    <property type="entry name" value="Adhesion_dom_fimbrial_sf"/>
</dbReference>
<reference evidence="3" key="3">
    <citation type="submission" date="2024-02" db="EMBL/GenBank/DDBJ databases">
        <authorList>
            <consortium name="Clinical and Environmental Microbiology Branch: Whole genome sequencing antimicrobial resistance pathogens in the healthcare setting"/>
        </authorList>
    </citation>
    <scope>NUCLEOTIDE SEQUENCE</scope>
    <source>
        <strain evidence="3">2023BB-00086</strain>
    </source>
</reference>
<dbReference type="GO" id="GO:0043709">
    <property type="term" value="P:cell adhesion involved in single-species biofilm formation"/>
    <property type="evidence" value="ECO:0007669"/>
    <property type="project" value="TreeGrafter"/>
</dbReference>
<dbReference type="GeneID" id="93285466"/>
<evidence type="ECO:0000313" key="3">
    <source>
        <dbReference type="EMBL" id="EML7082158.1"/>
    </source>
</evidence>
<reference evidence="5" key="1">
    <citation type="journal article" date="2018" name="Genome Biol.">
        <title>SKESA: strategic k-mer extension for scrupulous assemblies.</title>
        <authorList>
            <person name="Souvorov A."/>
            <person name="Agarwala R."/>
            <person name="Lipman D.J."/>
        </authorList>
    </citation>
    <scope>NUCLEOTIDE SEQUENCE</scope>
    <source>
        <strain evidence="5">AUSMDU00005748</strain>
        <strain evidence="4">R404</strain>
    </source>
</reference>
<dbReference type="EMBL" id="DACSEO010000021">
    <property type="protein sequence ID" value="HAT1681507.1"/>
    <property type="molecule type" value="Genomic_DNA"/>
</dbReference>
<gene>
    <name evidence="5" type="ORF">F6W21_15760</name>
    <name evidence="4" type="ORF">I8Y21_002165</name>
    <name evidence="3" type="ORF">RYF40_002611</name>
</gene>
<dbReference type="InterPro" id="IPR000259">
    <property type="entry name" value="Adhesion_dom_fimbrial"/>
</dbReference>
<reference evidence="5" key="2">
    <citation type="submission" date="2019-09" db="EMBL/GenBank/DDBJ databases">
        <authorList>
            <consortium name="NCBI Pathogen Detection Project"/>
        </authorList>
    </citation>
    <scope>NUCLEOTIDE SEQUENCE</scope>
    <source>
        <strain evidence="5">AUSMDU00005748</strain>
        <strain evidence="4">R404</strain>
    </source>
</reference>
<protein>
    <submittedName>
        <fullName evidence="5">Type 1 fimbrial protein</fullName>
    </submittedName>
</protein>
<evidence type="ECO:0000256" key="1">
    <source>
        <dbReference type="SAM" id="SignalP"/>
    </source>
</evidence>
<dbReference type="SUPFAM" id="SSF49401">
    <property type="entry name" value="Bacterial adhesins"/>
    <property type="match status" value="1"/>
</dbReference>
<dbReference type="AlphaFoldDB" id="A0A9P0U4Q6"/>